<dbReference type="InterPro" id="IPR029044">
    <property type="entry name" value="Nucleotide-diphossugar_trans"/>
</dbReference>
<proteinExistence type="predicted"/>
<dbReference type="GO" id="GO:0016779">
    <property type="term" value="F:nucleotidyltransferase activity"/>
    <property type="evidence" value="ECO:0007669"/>
    <property type="project" value="UniProtKB-ARBA"/>
</dbReference>
<dbReference type="Pfam" id="PF12804">
    <property type="entry name" value="NTP_transf_3"/>
    <property type="match status" value="1"/>
</dbReference>
<dbReference type="PIRSF" id="PIRSF028162">
    <property type="entry name" value="BcbE_prd"/>
    <property type="match status" value="1"/>
</dbReference>
<reference evidence="2" key="1">
    <citation type="submission" date="2021-06" db="EMBL/GenBank/DDBJ databases">
        <title>Halomicroarcula sp. F24A a new haloarchaeum isolated from saline soil.</title>
        <authorList>
            <person name="Duran-Viseras A."/>
            <person name="Sanchez-Porro C."/>
            <person name="Ventosa A."/>
        </authorList>
    </citation>
    <scope>NUCLEOTIDE SEQUENCE</scope>
    <source>
        <strain evidence="2">F24A</strain>
    </source>
</reference>
<dbReference type="RefSeq" id="WP_220587256.1">
    <property type="nucleotide sequence ID" value="NZ_RKLQ01000001.1"/>
</dbReference>
<comment type="caution">
    <text evidence="2">The sequence shown here is derived from an EMBL/GenBank/DDBJ whole genome shotgun (WGS) entry which is preliminary data.</text>
</comment>
<dbReference type="Proteomes" id="UP000783863">
    <property type="component" value="Unassembled WGS sequence"/>
</dbReference>
<dbReference type="InterPro" id="IPR016873">
    <property type="entry name" value="Caps_polysacc_synth_BcbE_prd"/>
</dbReference>
<evidence type="ECO:0000313" key="2">
    <source>
        <dbReference type="EMBL" id="MBX0303036.1"/>
    </source>
</evidence>
<evidence type="ECO:0000259" key="1">
    <source>
        <dbReference type="Pfam" id="PF12804"/>
    </source>
</evidence>
<dbReference type="InterPro" id="IPR025877">
    <property type="entry name" value="MobA-like_NTP_Trfase"/>
</dbReference>
<protein>
    <submittedName>
        <fullName evidence="2">NTP transferase domain-containing protein</fullName>
    </submittedName>
</protein>
<dbReference type="SUPFAM" id="SSF53448">
    <property type="entry name" value="Nucleotide-diphospho-sugar transferases"/>
    <property type="match status" value="1"/>
</dbReference>
<name>A0A8J7YJM4_9EURY</name>
<evidence type="ECO:0000313" key="3">
    <source>
        <dbReference type="Proteomes" id="UP000783863"/>
    </source>
</evidence>
<keyword evidence="2" id="KW-0808">Transferase</keyword>
<gene>
    <name evidence="2" type="ORF">EGD98_05040</name>
</gene>
<organism evidence="2 3">
    <name type="scientific">Haloarcula salinisoli</name>
    <dbReference type="NCBI Taxonomy" id="2487746"/>
    <lineage>
        <taxon>Archaea</taxon>
        <taxon>Methanobacteriati</taxon>
        <taxon>Methanobacteriota</taxon>
        <taxon>Stenosarchaea group</taxon>
        <taxon>Halobacteria</taxon>
        <taxon>Halobacteriales</taxon>
        <taxon>Haloarculaceae</taxon>
        <taxon>Haloarcula</taxon>
    </lineage>
</organism>
<dbReference type="Gene3D" id="3.90.550.10">
    <property type="entry name" value="Spore Coat Polysaccharide Biosynthesis Protein SpsA, Chain A"/>
    <property type="match status" value="1"/>
</dbReference>
<dbReference type="AlphaFoldDB" id="A0A8J7YJM4"/>
<keyword evidence="3" id="KW-1185">Reference proteome</keyword>
<dbReference type="EMBL" id="RKLQ01000001">
    <property type="protein sequence ID" value="MBX0303036.1"/>
    <property type="molecule type" value="Genomic_DNA"/>
</dbReference>
<accession>A0A8J7YJM4</accession>
<feature type="domain" description="MobA-like NTP transferase" evidence="1">
    <location>
        <begin position="5"/>
        <end position="63"/>
    </location>
</feature>
<sequence length="244" mass="27070">MSRTVVITMAGRGSRFKEAGIEGPKFLIEIDGRTMFEYALDGLSDFTDDSFVFVTRADHDVDDVIATHCERVGIEEYETVSVPEVTDGQASTAMYADDLVPDEETMAIFNIDTYIEPGELRADDVGLGHSIPVFSPEGERWSFVETDADGSVTRVTEKERVSDAATIGFYQFESWGRFRAAYEAAAGDVKAEYGETYIAPLYNWLVDQGDDIDLVSVPTDRVHVLGTPDDVRAFYPAFADEHDL</sequence>